<evidence type="ECO:0000313" key="7">
    <source>
        <dbReference type="Proteomes" id="UP000346198"/>
    </source>
</evidence>
<evidence type="ECO:0000256" key="2">
    <source>
        <dbReference type="ARBA" id="ARBA00022679"/>
    </source>
</evidence>
<comment type="function">
    <text evidence="5">Activates KDO (a required 8-carbon sugar) for incorporation into bacterial lipopolysaccharide in Gram-negative bacteria.</text>
</comment>
<sequence>MSKIVGVIPSRWGSTRFPGKSLAMISGKPMVQWVVERVKQAQKLDAVIVATDDERIAKCVQSLKIPDVQVAMTRPDHPSGTDRIAEAVQDLDVDAVINVQGDEPLIDPALIDELADVISTGEWDMATAATPIVDAAQITDPSVVKALFNRHGQALYFSRSTIPHIREPEGVSTKGVYWRHIGIYAYRRDYLLKLVLEPVCALENLEKLEQLRALDMGCRMKVIKTQDFGIGVDTPEDVAKAEALLGKAPAGAPTDFPGGEAHE</sequence>
<dbReference type="NCBIfam" id="NF009905">
    <property type="entry name" value="PRK13368.1"/>
    <property type="match status" value="1"/>
</dbReference>
<dbReference type="InterPro" id="IPR004528">
    <property type="entry name" value="KdsB"/>
</dbReference>
<comment type="catalytic activity">
    <reaction evidence="5">
        <text>3-deoxy-alpha-D-manno-oct-2-ulosonate + CTP = CMP-3-deoxy-beta-D-manno-octulosonate + diphosphate</text>
        <dbReference type="Rhea" id="RHEA:23448"/>
        <dbReference type="ChEBI" id="CHEBI:33019"/>
        <dbReference type="ChEBI" id="CHEBI:37563"/>
        <dbReference type="ChEBI" id="CHEBI:85986"/>
        <dbReference type="ChEBI" id="CHEBI:85987"/>
        <dbReference type="EC" id="2.7.7.38"/>
    </reaction>
</comment>
<dbReference type="FunFam" id="3.90.550.10:FF:000011">
    <property type="entry name" value="3-deoxy-manno-octulosonate cytidylyltransferase"/>
    <property type="match status" value="1"/>
</dbReference>
<dbReference type="RefSeq" id="WP_136062696.1">
    <property type="nucleotide sequence ID" value="NZ_CAAHFH010000002.1"/>
</dbReference>
<keyword evidence="5" id="KW-0963">Cytoplasm</keyword>
<dbReference type="GO" id="GO:0005829">
    <property type="term" value="C:cytosol"/>
    <property type="evidence" value="ECO:0007669"/>
    <property type="project" value="TreeGrafter"/>
</dbReference>
<dbReference type="NCBIfam" id="NF003950">
    <property type="entry name" value="PRK05450.1-3"/>
    <property type="match status" value="1"/>
</dbReference>
<keyword evidence="2 5" id="KW-0808">Transferase</keyword>
<organism evidence="6 7">
    <name type="scientific">Pontiella sulfatireligans</name>
    <dbReference type="NCBI Taxonomy" id="2750658"/>
    <lineage>
        <taxon>Bacteria</taxon>
        <taxon>Pseudomonadati</taxon>
        <taxon>Kiritimatiellota</taxon>
        <taxon>Kiritimatiellia</taxon>
        <taxon>Kiritimatiellales</taxon>
        <taxon>Pontiellaceae</taxon>
        <taxon>Pontiella</taxon>
    </lineage>
</organism>
<dbReference type="CDD" id="cd02517">
    <property type="entry name" value="CMP-KDO-Synthetase"/>
    <property type="match status" value="1"/>
</dbReference>
<evidence type="ECO:0000256" key="1">
    <source>
        <dbReference type="ARBA" id="ARBA00004370"/>
    </source>
</evidence>
<dbReference type="SUPFAM" id="SSF53448">
    <property type="entry name" value="Nucleotide-diphospho-sugar transferases"/>
    <property type="match status" value="1"/>
</dbReference>
<dbReference type="EMBL" id="CAAHFH010000002">
    <property type="protein sequence ID" value="VGO21213.1"/>
    <property type="molecule type" value="Genomic_DNA"/>
</dbReference>
<reference evidence="6 7" key="1">
    <citation type="submission" date="2019-04" db="EMBL/GenBank/DDBJ databases">
        <authorList>
            <person name="Van Vliet M D."/>
        </authorList>
    </citation>
    <scope>NUCLEOTIDE SEQUENCE [LARGE SCALE GENOMIC DNA]</scope>
    <source>
        <strain evidence="6 7">F21</strain>
    </source>
</reference>
<keyword evidence="4 5" id="KW-0448">Lipopolysaccharide biosynthesis</keyword>
<dbReference type="InterPro" id="IPR003329">
    <property type="entry name" value="Cytidylyl_trans"/>
</dbReference>
<dbReference type="InterPro" id="IPR029044">
    <property type="entry name" value="Nucleotide-diphossugar_trans"/>
</dbReference>
<dbReference type="UniPathway" id="UPA00358">
    <property type="reaction ID" value="UER00476"/>
</dbReference>
<dbReference type="Gene3D" id="3.90.550.10">
    <property type="entry name" value="Spore Coat Polysaccharide Biosynthesis Protein SpsA, Chain A"/>
    <property type="match status" value="1"/>
</dbReference>
<dbReference type="AlphaFoldDB" id="A0A6C2UMQ5"/>
<dbReference type="PANTHER" id="PTHR42866:SF2">
    <property type="entry name" value="3-DEOXY-MANNO-OCTULOSONATE CYTIDYLYLTRANSFERASE, MITOCHONDRIAL"/>
    <property type="match status" value="1"/>
</dbReference>
<keyword evidence="3 5" id="KW-0548">Nucleotidyltransferase</keyword>
<gene>
    <name evidence="5 6" type="primary">kdsB</name>
    <name evidence="6" type="ORF">SCARR_03285</name>
</gene>
<evidence type="ECO:0000256" key="3">
    <source>
        <dbReference type="ARBA" id="ARBA00022695"/>
    </source>
</evidence>
<dbReference type="GO" id="GO:0016020">
    <property type="term" value="C:membrane"/>
    <property type="evidence" value="ECO:0007669"/>
    <property type="project" value="UniProtKB-SubCell"/>
</dbReference>
<dbReference type="Pfam" id="PF02348">
    <property type="entry name" value="CTP_transf_3"/>
    <property type="match status" value="1"/>
</dbReference>
<dbReference type="GO" id="GO:0033468">
    <property type="term" value="P:CMP-keto-3-deoxy-D-manno-octulosonic acid biosynthetic process"/>
    <property type="evidence" value="ECO:0007669"/>
    <property type="project" value="UniProtKB-UniRule"/>
</dbReference>
<comment type="subcellular location">
    <subcellularLocation>
        <location evidence="5">Cytoplasm</location>
    </subcellularLocation>
    <subcellularLocation>
        <location evidence="1">Membrane</location>
    </subcellularLocation>
</comment>
<evidence type="ECO:0000256" key="4">
    <source>
        <dbReference type="ARBA" id="ARBA00022985"/>
    </source>
</evidence>
<evidence type="ECO:0000256" key="5">
    <source>
        <dbReference type="HAMAP-Rule" id="MF_00057"/>
    </source>
</evidence>
<accession>A0A6C2UMQ5</accession>
<keyword evidence="7" id="KW-1185">Reference proteome</keyword>
<comment type="pathway">
    <text evidence="5">Nucleotide-sugar biosynthesis; CMP-3-deoxy-D-manno-octulosonate biosynthesis; CMP-3-deoxy-D-manno-octulosonate from 3-deoxy-D-manno-octulosonate and CTP: step 1/1.</text>
</comment>
<dbReference type="GO" id="GO:0008690">
    <property type="term" value="F:3-deoxy-manno-octulosonate cytidylyltransferase activity"/>
    <property type="evidence" value="ECO:0007669"/>
    <property type="project" value="UniProtKB-UniRule"/>
</dbReference>
<dbReference type="Proteomes" id="UP000346198">
    <property type="component" value="Unassembled WGS sequence"/>
</dbReference>
<name>A0A6C2UMQ5_9BACT</name>
<dbReference type="HAMAP" id="MF_00057">
    <property type="entry name" value="KdsB"/>
    <property type="match status" value="1"/>
</dbReference>
<proteinExistence type="inferred from homology"/>
<dbReference type="GO" id="GO:0009103">
    <property type="term" value="P:lipopolysaccharide biosynthetic process"/>
    <property type="evidence" value="ECO:0007669"/>
    <property type="project" value="UniProtKB-UniRule"/>
</dbReference>
<evidence type="ECO:0000313" key="6">
    <source>
        <dbReference type="EMBL" id="VGO21213.1"/>
    </source>
</evidence>
<dbReference type="NCBIfam" id="TIGR00466">
    <property type="entry name" value="kdsB"/>
    <property type="match status" value="1"/>
</dbReference>
<dbReference type="EC" id="2.7.7.38" evidence="5"/>
<protein>
    <recommendedName>
        <fullName evidence="5">3-deoxy-manno-octulosonate cytidylyltransferase</fullName>
        <ecNumber evidence="5">2.7.7.38</ecNumber>
    </recommendedName>
    <alternativeName>
        <fullName evidence="5">CMP-2-keto-3-deoxyoctulosonic acid synthase</fullName>
        <shortName evidence="5">CKS</shortName>
        <shortName evidence="5">CMP-KDO synthase</shortName>
    </alternativeName>
</protein>
<dbReference type="PANTHER" id="PTHR42866">
    <property type="entry name" value="3-DEOXY-MANNO-OCTULOSONATE CYTIDYLYLTRANSFERASE"/>
    <property type="match status" value="1"/>
</dbReference>
<dbReference type="NCBIfam" id="NF003952">
    <property type="entry name" value="PRK05450.1-5"/>
    <property type="match status" value="1"/>
</dbReference>
<comment type="similarity">
    <text evidence="5">Belongs to the KdsB family.</text>
</comment>